<evidence type="ECO:0000313" key="5">
    <source>
        <dbReference type="Proteomes" id="UP001614394"/>
    </source>
</evidence>
<evidence type="ECO:0000256" key="2">
    <source>
        <dbReference type="SAM" id="Phobius"/>
    </source>
</evidence>
<dbReference type="InterPro" id="IPR036465">
    <property type="entry name" value="vWFA_dom_sf"/>
</dbReference>
<sequence length="836" mass="87776">MARSVQLMRQALTAGATGVLDPGDLIVPEGELGHTAFRAALSEARDQAEGLLLVYFAGHGLVRSNGTDLHLMVSGSRVTQNREHPFVDAISWQHDVMGSLIHAKADWVVVILDCCYAGNALRDFTPDGEQNFAVLTAAEAGVEIPEGSPADGTPFTREVHRLLTDGIPGQSKVTFTGLVAAVREAMEPVRAVDEHRWLPDERRRGDDVVLSHAAPASVPAAAPPATAPPIQEPPPAPVRARSGGRLRHRLKNRAFTRTAAVVLTVLALAAAGGVYALTSGQAAACAPPTELRLLADPDALPTVQKAVDGYLQRPGGCRTVGITVYAGKGTDAVTAFRNSAVWQSPPATCPATGDCLRPQRDLGAQPDIWIPGASSTWERAREAGKQAVTLDRLGPVAYSPLVLAVPGTVSLPAADQTGTPLSVIIGHLRAPQSQAALLRPDPEYTDAALLGTVALYTSLGGSGQSPAEIEQGMVQALSPSPSTANDLMCALARGTNNALEDRAAVLVPEQTMARFNLGPADPGHPTCTSATLSKRIANYPSDLPMADLPFIHVTWKGADRHSDERAQAVRDLYTWLTGTDAQTLFTGDGYRGVSDGHPAIPGPGSLLTDPANSRAVRTDLLPSVAPEVSTAALDKTLQSYRQALGPGRVLYLLDSSSSMDGFWTGPGRAKDLLARSLRSLGAKDEYGIWSVVEDGSAHHRELLSFGTHDRKAAEAKVAEATTVRQDARPDLALHEALAELRGRAKNGDRPQLIVFITDDEDSTGIPPAALTSLVQDAAAGARSRVVTVSLHSGGCTAVALNQRITAATGGRCLDPAVELATELPAEVAKTGTGDAE</sequence>
<keyword evidence="2" id="KW-1133">Transmembrane helix</keyword>
<dbReference type="EMBL" id="JBITYG010000007">
    <property type="protein sequence ID" value="MFI9103558.1"/>
    <property type="molecule type" value="Genomic_DNA"/>
</dbReference>
<evidence type="ECO:0000313" key="4">
    <source>
        <dbReference type="EMBL" id="MFI9103558.1"/>
    </source>
</evidence>
<keyword evidence="2" id="KW-0812">Transmembrane</keyword>
<evidence type="ECO:0000259" key="3">
    <source>
        <dbReference type="PROSITE" id="PS50234"/>
    </source>
</evidence>
<keyword evidence="2" id="KW-0472">Membrane</keyword>
<dbReference type="PROSITE" id="PS50234">
    <property type="entry name" value="VWFA"/>
    <property type="match status" value="1"/>
</dbReference>
<proteinExistence type="predicted"/>
<feature type="region of interest" description="Disordered" evidence="1">
    <location>
        <begin position="216"/>
        <end position="242"/>
    </location>
</feature>
<name>A0ABW8CAW5_9ACTN</name>
<feature type="compositionally biased region" description="Pro residues" evidence="1">
    <location>
        <begin position="221"/>
        <end position="237"/>
    </location>
</feature>
<dbReference type="Gene3D" id="3.40.50.410">
    <property type="entry name" value="von Willebrand factor, type A domain"/>
    <property type="match status" value="1"/>
</dbReference>
<reference evidence="4 5" key="1">
    <citation type="submission" date="2024-10" db="EMBL/GenBank/DDBJ databases">
        <title>The Natural Products Discovery Center: Release of the First 8490 Sequenced Strains for Exploring Actinobacteria Biosynthetic Diversity.</title>
        <authorList>
            <person name="Kalkreuter E."/>
            <person name="Kautsar S.A."/>
            <person name="Yang D."/>
            <person name="Bader C.D."/>
            <person name="Teijaro C.N."/>
            <person name="Fluegel L."/>
            <person name="Davis C.M."/>
            <person name="Simpson J.R."/>
            <person name="Lauterbach L."/>
            <person name="Steele A.D."/>
            <person name="Gui C."/>
            <person name="Meng S."/>
            <person name="Li G."/>
            <person name="Viehrig K."/>
            <person name="Ye F."/>
            <person name="Su P."/>
            <person name="Kiefer A.F."/>
            <person name="Nichols A."/>
            <person name="Cepeda A.J."/>
            <person name="Yan W."/>
            <person name="Fan B."/>
            <person name="Jiang Y."/>
            <person name="Adhikari A."/>
            <person name="Zheng C.-J."/>
            <person name="Schuster L."/>
            <person name="Cowan T.M."/>
            <person name="Smanski M.J."/>
            <person name="Chevrette M.G."/>
            <person name="De Carvalho L.P.S."/>
            <person name="Shen B."/>
        </authorList>
    </citation>
    <scope>NUCLEOTIDE SEQUENCE [LARGE SCALE GENOMIC DNA]</scope>
    <source>
        <strain evidence="4 5">NPDC053399</strain>
    </source>
</reference>
<dbReference type="RefSeq" id="WP_399652765.1">
    <property type="nucleotide sequence ID" value="NZ_JBITYG010000007.1"/>
</dbReference>
<protein>
    <submittedName>
        <fullName evidence="4">Substrate-binding domain-containing protein</fullName>
    </submittedName>
</protein>
<dbReference type="Proteomes" id="UP001614394">
    <property type="component" value="Unassembled WGS sequence"/>
</dbReference>
<accession>A0ABW8CAW5</accession>
<feature type="transmembrane region" description="Helical" evidence="2">
    <location>
        <begin position="254"/>
        <end position="277"/>
    </location>
</feature>
<evidence type="ECO:0000256" key="1">
    <source>
        <dbReference type="SAM" id="MobiDB-lite"/>
    </source>
</evidence>
<dbReference type="SMART" id="SM00327">
    <property type="entry name" value="VWA"/>
    <property type="match status" value="1"/>
</dbReference>
<dbReference type="SUPFAM" id="SSF53300">
    <property type="entry name" value="vWA-like"/>
    <property type="match status" value="1"/>
</dbReference>
<dbReference type="CDD" id="cd00198">
    <property type="entry name" value="vWFA"/>
    <property type="match status" value="1"/>
</dbReference>
<feature type="domain" description="VWFA" evidence="3">
    <location>
        <begin position="648"/>
        <end position="790"/>
    </location>
</feature>
<dbReference type="Gene3D" id="3.40.50.1460">
    <property type="match status" value="1"/>
</dbReference>
<dbReference type="InterPro" id="IPR002035">
    <property type="entry name" value="VWF_A"/>
</dbReference>
<comment type="caution">
    <text evidence="4">The sequence shown here is derived from an EMBL/GenBank/DDBJ whole genome shotgun (WGS) entry which is preliminary data.</text>
</comment>
<dbReference type="Pfam" id="PF13531">
    <property type="entry name" value="SBP_bac_11"/>
    <property type="match status" value="1"/>
</dbReference>
<organism evidence="4 5">
    <name type="scientific">Streptomyces fildesensis</name>
    <dbReference type="NCBI Taxonomy" id="375757"/>
    <lineage>
        <taxon>Bacteria</taxon>
        <taxon>Bacillati</taxon>
        <taxon>Actinomycetota</taxon>
        <taxon>Actinomycetes</taxon>
        <taxon>Kitasatosporales</taxon>
        <taxon>Streptomycetaceae</taxon>
        <taxon>Streptomyces</taxon>
    </lineage>
</organism>
<keyword evidence="5" id="KW-1185">Reference proteome</keyword>
<gene>
    <name evidence="4" type="ORF">ACIGXA_23830</name>
</gene>